<evidence type="ECO:0000256" key="8">
    <source>
        <dbReference type="ARBA" id="ARBA00023242"/>
    </source>
</evidence>
<dbReference type="GO" id="GO:0006406">
    <property type="term" value="P:mRNA export from nucleus"/>
    <property type="evidence" value="ECO:0007669"/>
    <property type="project" value="InterPro"/>
</dbReference>
<dbReference type="InterPro" id="IPR003890">
    <property type="entry name" value="MIF4G-like_typ-3"/>
</dbReference>
<evidence type="ECO:0000256" key="11">
    <source>
        <dbReference type="ARBA" id="ARBA00062747"/>
    </source>
</evidence>
<protein>
    <recommendedName>
        <fullName evidence="3">Nuclear cap-binding protein subunit 1</fullName>
    </recommendedName>
    <alternativeName>
        <fullName evidence="9">80 kDa nuclear cap-binding protein</fullName>
    </alternativeName>
</protein>
<organism evidence="14 15">
    <name type="scientific">Dracunculus medinensis</name>
    <name type="common">Guinea worm</name>
    <dbReference type="NCBI Taxonomy" id="318479"/>
    <lineage>
        <taxon>Eukaryota</taxon>
        <taxon>Metazoa</taxon>
        <taxon>Ecdysozoa</taxon>
        <taxon>Nematoda</taxon>
        <taxon>Chromadorea</taxon>
        <taxon>Rhabditida</taxon>
        <taxon>Spirurina</taxon>
        <taxon>Dracunculoidea</taxon>
        <taxon>Dracunculidae</taxon>
        <taxon>Dracunculus</taxon>
    </lineage>
</organism>
<keyword evidence="4" id="KW-0507">mRNA processing</keyword>
<comment type="similarity">
    <text evidence="2">Belongs to the NCBP1 family.</text>
</comment>
<dbReference type="GO" id="GO:0000339">
    <property type="term" value="F:RNA cap binding"/>
    <property type="evidence" value="ECO:0007669"/>
    <property type="project" value="InterPro"/>
</dbReference>
<dbReference type="GO" id="GO:0005634">
    <property type="term" value="C:nucleus"/>
    <property type="evidence" value="ECO:0007669"/>
    <property type="project" value="UniProtKB-SubCell"/>
</dbReference>
<keyword evidence="7" id="KW-0508">mRNA splicing</keyword>
<evidence type="ECO:0000256" key="1">
    <source>
        <dbReference type="ARBA" id="ARBA00004123"/>
    </source>
</evidence>
<dbReference type="GO" id="GO:0003729">
    <property type="term" value="F:mRNA binding"/>
    <property type="evidence" value="ECO:0007669"/>
    <property type="project" value="TreeGrafter"/>
</dbReference>
<feature type="compositionally biased region" description="Basic and acidic residues" evidence="12">
    <location>
        <begin position="623"/>
        <end position="641"/>
    </location>
</feature>
<dbReference type="InterPro" id="IPR027159">
    <property type="entry name" value="CBP80"/>
</dbReference>
<dbReference type="Pfam" id="PF09088">
    <property type="entry name" value="MIF4G_like"/>
    <property type="match status" value="1"/>
</dbReference>
<name>A0A3P7QL21_DRAME</name>
<dbReference type="FunFam" id="1.25.40.180:FF:000010">
    <property type="entry name" value="Nuclear cap-binding protein subunit 1"/>
    <property type="match status" value="1"/>
</dbReference>
<comment type="subunit">
    <text evidence="11">Component of the nuclear cap-binding complex (CBC), a heterodimer composed of ncbp-1 and ncbp-1 that interacts with m7GpppG-capped RNA.</text>
</comment>
<accession>A0A3P7QL21</accession>
<evidence type="ECO:0000256" key="10">
    <source>
        <dbReference type="ARBA" id="ARBA00056386"/>
    </source>
</evidence>
<dbReference type="GO" id="GO:0008380">
    <property type="term" value="P:RNA splicing"/>
    <property type="evidence" value="ECO:0007669"/>
    <property type="project" value="UniProtKB-KW"/>
</dbReference>
<dbReference type="Pfam" id="PF02854">
    <property type="entry name" value="MIF4G"/>
    <property type="match status" value="1"/>
</dbReference>
<evidence type="ECO:0000313" key="15">
    <source>
        <dbReference type="Proteomes" id="UP000274756"/>
    </source>
</evidence>
<dbReference type="FunFam" id="1.25.40.180:FF:000041">
    <property type="entry name" value="Nuclear cap-binding protein subunit 1"/>
    <property type="match status" value="1"/>
</dbReference>
<dbReference type="SMART" id="SM00543">
    <property type="entry name" value="MIF4G"/>
    <property type="match status" value="1"/>
</dbReference>
<evidence type="ECO:0000256" key="12">
    <source>
        <dbReference type="SAM" id="MobiDB-lite"/>
    </source>
</evidence>
<evidence type="ECO:0000256" key="4">
    <source>
        <dbReference type="ARBA" id="ARBA00022664"/>
    </source>
</evidence>
<dbReference type="EMBL" id="UYYG01001157">
    <property type="protein sequence ID" value="VDN56841.1"/>
    <property type="molecule type" value="Genomic_DNA"/>
</dbReference>
<dbReference type="InterPro" id="IPR016024">
    <property type="entry name" value="ARM-type_fold"/>
</dbReference>
<evidence type="ECO:0000313" key="14">
    <source>
        <dbReference type="EMBL" id="VDN56841.1"/>
    </source>
</evidence>
<keyword evidence="5" id="KW-0506">mRNA capping</keyword>
<dbReference type="AlphaFoldDB" id="A0A3P7QL21"/>
<dbReference type="InterPro" id="IPR015174">
    <property type="entry name" value="MIF4G-like_typ-2"/>
</dbReference>
<evidence type="ECO:0000256" key="9">
    <source>
        <dbReference type="ARBA" id="ARBA00030965"/>
    </source>
</evidence>
<dbReference type="SUPFAM" id="SSF48371">
    <property type="entry name" value="ARM repeat"/>
    <property type="match status" value="3"/>
</dbReference>
<evidence type="ECO:0000256" key="3">
    <source>
        <dbReference type="ARBA" id="ARBA00019879"/>
    </source>
</evidence>
<dbReference type="GO" id="GO:0006370">
    <property type="term" value="P:7-methylguanosine mRNA capping"/>
    <property type="evidence" value="ECO:0007669"/>
    <property type="project" value="UniProtKB-KW"/>
</dbReference>
<dbReference type="GO" id="GO:0005846">
    <property type="term" value="C:nuclear cap binding complex"/>
    <property type="evidence" value="ECO:0007669"/>
    <property type="project" value="InterPro"/>
</dbReference>
<evidence type="ECO:0000256" key="7">
    <source>
        <dbReference type="ARBA" id="ARBA00023187"/>
    </source>
</evidence>
<dbReference type="Proteomes" id="UP000274756">
    <property type="component" value="Unassembled WGS sequence"/>
</dbReference>
<dbReference type="OrthoDB" id="10252707at2759"/>
<dbReference type="STRING" id="318479.A0A3P7QL21"/>
<keyword evidence="8" id="KW-0539">Nucleus</keyword>
<sequence>MFELITHVGEKSNSSLESNLESLAQVLETDLNTYKDDVIKIVYYCVSHMPCKLTIYSTLVGLLNAKKYEFGEKLLIKILKKLEEHMNASHFSICLNLMTFLADLVNTRVVTLSSFADFLEDLVQEAFEDNIPQVRSDWFIYAILHCLPWVGREMFERKKDILESILDAVEGHMMKRNKSYVEMLRVWTSSIHEQEDYLDCLWAQIMKLRSDDWTERHIMRHYVAFDGQLADALQHNLPKFIPTPHSSSNVYPLPHVVFRLFDYADCPEQGPLLPGAHSIERFLMEEEINWIILENQGNRKECATNLLDYHKKSTVPLNYVILEVIFSQLFRIPDSPIRPIFYGSLLIELCKTKTMPQVIAQAAELLYQRIDTMQLICIDRLVDWFSYHMSNFEYRWSWNDWSSCIEMDHLAPRHIFVREVLEKCVRLSYRQRILEVLPIGFEKMVPEKISICYDLGDEDHPLHSLAVEIEKGFRGRVTAENMIEIIQRENDRSGNECLIIFFSVLLNLARKTFSHNFAALTKYYITFKKLIGESEELQLLLLQTLYDVWKLNHQMVIVITTKLLKMSVIDASSVAAWIFSEKMKVEFLRMWIWELLCIALDHVTGELNRVRSQIEKLRNKMDYHSDEQNRDEGDFSDKEKDEENNDDGNIEDLPARETEAASLQECLKNLLLYILHKFIILMSEHIVNSEMNGSDIETSWFVYIDGRLQNVFQRVKFWCIYIN</sequence>
<evidence type="ECO:0000256" key="2">
    <source>
        <dbReference type="ARBA" id="ARBA00007413"/>
    </source>
</evidence>
<evidence type="ECO:0000256" key="6">
    <source>
        <dbReference type="ARBA" id="ARBA00023158"/>
    </source>
</evidence>
<comment type="function">
    <text evidence="10">Component of the cap-binding complex (CBC), which binds cotranscriptionally to the 5'-cap of pre-mRNAs and is involved in various processes such as pre-mRNA splicing and RNA-mediated gene silencing (RNAi). The CBC complex is involved in miRNA-mediated RNA interference and is required for primary microRNAs (miRNAs) processing. In the CBC complex, ncbp-1 does not bind directly capped RNAs (m7GpppG-capped RNA) but is required to stabilize the movement of the N-terminal loop of ncbp-2 and lock the CBC into a high affinity cap-binding state with the cap structure.</text>
</comment>
<dbReference type="GO" id="GO:0031053">
    <property type="term" value="P:primary miRNA processing"/>
    <property type="evidence" value="ECO:0007669"/>
    <property type="project" value="UniProtKB-ARBA"/>
</dbReference>
<proteinExistence type="inferred from homology"/>
<dbReference type="PANTHER" id="PTHR12412:SF2">
    <property type="entry name" value="NUCLEAR CAP-BINDING PROTEIN SUBUNIT 1"/>
    <property type="match status" value="1"/>
</dbReference>
<reference evidence="14 15" key="1">
    <citation type="submission" date="2018-11" db="EMBL/GenBank/DDBJ databases">
        <authorList>
            <consortium name="Pathogen Informatics"/>
        </authorList>
    </citation>
    <scope>NUCLEOTIDE SEQUENCE [LARGE SCALE GENOMIC DNA]</scope>
</reference>
<dbReference type="Pfam" id="PF09090">
    <property type="entry name" value="MIF4G_like_2"/>
    <property type="match status" value="1"/>
</dbReference>
<feature type="domain" description="MIF4G" evidence="13">
    <location>
        <begin position="2"/>
        <end position="209"/>
    </location>
</feature>
<comment type="subcellular location">
    <subcellularLocation>
        <location evidence="1">Nucleus</location>
    </subcellularLocation>
</comment>
<evidence type="ECO:0000259" key="13">
    <source>
        <dbReference type="SMART" id="SM00543"/>
    </source>
</evidence>
<dbReference type="PANTHER" id="PTHR12412">
    <property type="entry name" value="CAP BINDING PROTEIN"/>
    <property type="match status" value="1"/>
</dbReference>
<evidence type="ECO:0000256" key="5">
    <source>
        <dbReference type="ARBA" id="ARBA00023042"/>
    </source>
</evidence>
<feature type="region of interest" description="Disordered" evidence="12">
    <location>
        <begin position="623"/>
        <end position="652"/>
    </location>
</feature>
<dbReference type="InterPro" id="IPR015172">
    <property type="entry name" value="MIF4G-like_typ-1"/>
</dbReference>
<dbReference type="GO" id="GO:0000184">
    <property type="term" value="P:nuclear-transcribed mRNA catabolic process, nonsense-mediated decay"/>
    <property type="evidence" value="ECO:0007669"/>
    <property type="project" value="TreeGrafter"/>
</dbReference>
<keyword evidence="15" id="KW-1185">Reference proteome</keyword>
<keyword evidence="6" id="KW-0943">RNA-mediated gene silencing</keyword>
<gene>
    <name evidence="14" type="ORF">DME_LOCUS6814</name>
</gene>
<dbReference type="Gene3D" id="1.25.40.180">
    <property type="match status" value="3"/>
</dbReference>